<protein>
    <recommendedName>
        <fullName evidence="3">DUF458 domain-containing protein</fullName>
    </recommendedName>
</protein>
<dbReference type="EMBL" id="PFEN01000004">
    <property type="protein sequence ID" value="PJE69756.1"/>
    <property type="molecule type" value="Genomic_DNA"/>
</dbReference>
<reference evidence="2" key="1">
    <citation type="submission" date="2017-09" db="EMBL/GenBank/DDBJ databases">
        <title>Depth-based differentiation of microbial function through sediment-hosted aquifers and enrichment of novel symbionts in the deep terrestrial subsurface.</title>
        <authorList>
            <person name="Probst A.J."/>
            <person name="Ladd B."/>
            <person name="Jarett J.K."/>
            <person name="Geller-Mcgrath D.E."/>
            <person name="Sieber C.M.K."/>
            <person name="Emerson J.B."/>
            <person name="Anantharaman K."/>
            <person name="Thomas B.C."/>
            <person name="Malmstrom R."/>
            <person name="Stieglmeier M."/>
            <person name="Klingl A."/>
            <person name="Woyke T."/>
            <person name="Ryan C.M."/>
            <person name="Banfield J.F."/>
        </authorList>
    </citation>
    <scope>NUCLEOTIDE SEQUENCE [LARGE SCALE GENOMIC DNA]</scope>
</reference>
<dbReference type="PANTHER" id="PTHR39961">
    <property type="entry name" value="HYPOTHETICAL CYTOSOLIC PROTEIN"/>
    <property type="match status" value="1"/>
</dbReference>
<dbReference type="PANTHER" id="PTHR39961:SF1">
    <property type="entry name" value="DUF458 DOMAIN-CONTAINING PROTEIN"/>
    <property type="match status" value="1"/>
</dbReference>
<name>A0A2H9T1Y2_9BACT</name>
<sequence>MSMFKDGNFYSPSKGNLPFEKVIEEIFQYIAERPEKFYEIVVGCDSSSGDKISFPVAIVVLRVGWGGRFFLKKVKYPDSFKKRFSNFHQRILQEVLLSCELALFLKEALNKKMQSLSSRLNYQFRYIHADVGEQGQTRDMIKEVVGLIKSNGFEAKIKPESFAASVVADRYT</sequence>
<evidence type="ECO:0008006" key="3">
    <source>
        <dbReference type="Google" id="ProtNLM"/>
    </source>
</evidence>
<dbReference type="Pfam" id="PF04308">
    <property type="entry name" value="RNaseH_like"/>
    <property type="match status" value="1"/>
</dbReference>
<dbReference type="AlphaFoldDB" id="A0A2H9T1Y2"/>
<comment type="caution">
    <text evidence="1">The sequence shown here is derived from an EMBL/GenBank/DDBJ whole genome shotgun (WGS) entry which is preliminary data.</text>
</comment>
<accession>A0A2H9T1Y2</accession>
<gene>
    <name evidence="1" type="ORF">COU98_00240</name>
</gene>
<dbReference type="Proteomes" id="UP000236946">
    <property type="component" value="Unassembled WGS sequence"/>
</dbReference>
<proteinExistence type="predicted"/>
<dbReference type="InterPro" id="IPR007405">
    <property type="entry name" value="Phage_KVP40_Orf299"/>
</dbReference>
<organism evidence="1 2">
    <name type="scientific">Candidatus Staskawiczbacteria bacterium CG10_big_fil_rev_8_21_14_0_10_38_10</name>
    <dbReference type="NCBI Taxonomy" id="1974891"/>
    <lineage>
        <taxon>Bacteria</taxon>
        <taxon>Candidatus Staskawicziibacteriota</taxon>
    </lineage>
</organism>
<evidence type="ECO:0000313" key="1">
    <source>
        <dbReference type="EMBL" id="PJE69756.1"/>
    </source>
</evidence>
<evidence type="ECO:0000313" key="2">
    <source>
        <dbReference type="Proteomes" id="UP000236946"/>
    </source>
</evidence>